<feature type="non-terminal residue" evidence="2">
    <location>
        <position position="1"/>
    </location>
</feature>
<gene>
    <name evidence="2" type="ORF">S01H1_73518</name>
</gene>
<evidence type="ECO:0000313" key="2">
    <source>
        <dbReference type="EMBL" id="GAG29788.1"/>
    </source>
</evidence>
<feature type="region of interest" description="Disordered" evidence="1">
    <location>
        <begin position="1"/>
        <end position="35"/>
    </location>
</feature>
<sequence>IRRFSAQTPRLFDEGEGEIDQRWGNRTEFGEKSRI</sequence>
<feature type="compositionally biased region" description="Basic and acidic residues" evidence="1">
    <location>
        <begin position="19"/>
        <end position="35"/>
    </location>
</feature>
<organism evidence="2">
    <name type="scientific">marine sediment metagenome</name>
    <dbReference type="NCBI Taxonomy" id="412755"/>
    <lineage>
        <taxon>unclassified sequences</taxon>
        <taxon>metagenomes</taxon>
        <taxon>ecological metagenomes</taxon>
    </lineage>
</organism>
<protein>
    <submittedName>
        <fullName evidence="2">Uncharacterized protein</fullName>
    </submittedName>
</protein>
<reference evidence="2" key="1">
    <citation type="journal article" date="2014" name="Front. Microbiol.">
        <title>High frequency of phylogenetically diverse reductive dehalogenase-homologous genes in deep subseafloor sedimentary metagenomes.</title>
        <authorList>
            <person name="Kawai M."/>
            <person name="Futagami T."/>
            <person name="Toyoda A."/>
            <person name="Takaki Y."/>
            <person name="Nishi S."/>
            <person name="Hori S."/>
            <person name="Arai W."/>
            <person name="Tsubouchi T."/>
            <person name="Morono Y."/>
            <person name="Uchiyama I."/>
            <person name="Ito T."/>
            <person name="Fujiyama A."/>
            <person name="Inagaki F."/>
            <person name="Takami H."/>
        </authorList>
    </citation>
    <scope>NUCLEOTIDE SEQUENCE</scope>
    <source>
        <strain evidence="2">Expedition CK06-06</strain>
    </source>
</reference>
<comment type="caution">
    <text evidence="2">The sequence shown here is derived from an EMBL/GenBank/DDBJ whole genome shotgun (WGS) entry which is preliminary data.</text>
</comment>
<evidence type="ECO:0000256" key="1">
    <source>
        <dbReference type="SAM" id="MobiDB-lite"/>
    </source>
</evidence>
<dbReference type="AlphaFoldDB" id="X0WZD0"/>
<name>X0WZD0_9ZZZZ</name>
<dbReference type="EMBL" id="BARS01049129">
    <property type="protein sequence ID" value="GAG29788.1"/>
    <property type="molecule type" value="Genomic_DNA"/>
</dbReference>
<accession>X0WZD0</accession>
<proteinExistence type="predicted"/>